<feature type="region of interest" description="Disordered" evidence="1">
    <location>
        <begin position="1"/>
        <end position="35"/>
    </location>
</feature>
<dbReference type="Proteomes" id="UP000836841">
    <property type="component" value="Chromosome 6"/>
</dbReference>
<feature type="compositionally biased region" description="Polar residues" evidence="1">
    <location>
        <begin position="1"/>
        <end position="17"/>
    </location>
</feature>
<reference evidence="2 3" key="1">
    <citation type="submission" date="2022-03" db="EMBL/GenBank/DDBJ databases">
        <authorList>
            <person name="Nunn A."/>
            <person name="Chopra R."/>
            <person name="Nunn A."/>
            <person name="Contreras Garrido A."/>
        </authorList>
    </citation>
    <scope>NUCLEOTIDE SEQUENCE [LARGE SCALE GENOMIC DNA]</scope>
</reference>
<feature type="compositionally biased region" description="Basic and acidic residues" evidence="1">
    <location>
        <begin position="117"/>
        <end position="134"/>
    </location>
</feature>
<proteinExistence type="predicted"/>
<protein>
    <recommendedName>
        <fullName evidence="4">Zinc knuckle CX2CX4HX4C domain-containing protein</fullName>
    </recommendedName>
</protein>
<evidence type="ECO:0000313" key="3">
    <source>
        <dbReference type="Proteomes" id="UP000836841"/>
    </source>
</evidence>
<dbReference type="EMBL" id="OU466862">
    <property type="protein sequence ID" value="CAH2070649.1"/>
    <property type="molecule type" value="Genomic_DNA"/>
</dbReference>
<feature type="region of interest" description="Disordered" evidence="1">
    <location>
        <begin position="117"/>
        <end position="279"/>
    </location>
</feature>
<feature type="region of interest" description="Disordered" evidence="1">
    <location>
        <begin position="318"/>
        <end position="351"/>
    </location>
</feature>
<evidence type="ECO:0008006" key="4">
    <source>
        <dbReference type="Google" id="ProtNLM"/>
    </source>
</evidence>
<dbReference type="AlphaFoldDB" id="A0AAU9SQA2"/>
<evidence type="ECO:0000313" key="2">
    <source>
        <dbReference type="EMBL" id="CAH2070649.1"/>
    </source>
</evidence>
<keyword evidence="3" id="KW-1185">Reference proteome</keyword>
<organism evidence="2 3">
    <name type="scientific">Thlaspi arvense</name>
    <name type="common">Field penny-cress</name>
    <dbReference type="NCBI Taxonomy" id="13288"/>
    <lineage>
        <taxon>Eukaryota</taxon>
        <taxon>Viridiplantae</taxon>
        <taxon>Streptophyta</taxon>
        <taxon>Embryophyta</taxon>
        <taxon>Tracheophyta</taxon>
        <taxon>Spermatophyta</taxon>
        <taxon>Magnoliopsida</taxon>
        <taxon>eudicotyledons</taxon>
        <taxon>Gunneridae</taxon>
        <taxon>Pentapetalae</taxon>
        <taxon>rosids</taxon>
        <taxon>malvids</taxon>
        <taxon>Brassicales</taxon>
        <taxon>Brassicaceae</taxon>
        <taxon>Thlaspideae</taxon>
        <taxon>Thlaspi</taxon>
    </lineage>
</organism>
<feature type="compositionally biased region" description="Basic and acidic residues" evidence="1">
    <location>
        <begin position="164"/>
        <end position="174"/>
    </location>
</feature>
<feature type="compositionally biased region" description="Basic and acidic residues" evidence="1">
    <location>
        <begin position="235"/>
        <end position="246"/>
    </location>
</feature>
<accession>A0AAU9SQA2</accession>
<feature type="compositionally biased region" description="Basic and acidic residues" evidence="1">
    <location>
        <begin position="144"/>
        <end position="155"/>
    </location>
</feature>
<sequence>MEHNLTSSQRDVSSKSAGSWRLKQKKGNAGATLKNYGSPIGQAIERVKQVDLDGGRVQITIDGFKAIVFETTVESHSSEETTVILRDELLHGYCRECLSLCHESSRCPTLLLKKERRDETRYSVEKPDGGEKSYKGALRGSGESMKDITDQEKPIGESSKGKGKITETREEKRSSRSGGLQQKANGDILRRFSQPLQPREDRKRFGGTSRSIHRSTEDHNPGLSIIKDQTEEETENKHWGSDKDSPPQHSAKKVRKGLTFEDNTMRMDSLDTGSKQVSMEESEKAVIAGTEAGIQAEERGGAEDDQLVDFGSERMVKFNPRGNRPLRNGREDNLPNERLKAPNLTSSQRIF</sequence>
<evidence type="ECO:0000256" key="1">
    <source>
        <dbReference type="SAM" id="MobiDB-lite"/>
    </source>
</evidence>
<feature type="compositionally biased region" description="Basic and acidic residues" evidence="1">
    <location>
        <begin position="328"/>
        <end position="340"/>
    </location>
</feature>
<name>A0AAU9SQA2_THLAR</name>
<gene>
    <name evidence="2" type="ORF">TAV2_LOCUS21323</name>
</gene>